<sequence>MFSLFKKNKENKPDIARKDTFGYLGKTQLRPDFIKYQVTTRESIALDHWVKEGFSHASRQSSPKQANQSFGLTNLFFMAGNESEASLLGVITPSIDSSGRHYPFASFVHTGQAAYRMHPSALFLSESNDFVHLCERVNAIFMSQGEQEMVAEAAKLLPIVHVLKTPANINQLLEKFRNIPMSTLWQATGLDTQEERAKLIQESSLLMQSIANRGCLRTQVGLRFPMPNLTQGFELIAAFWLHLVTVIVADHNWRPWVFYQTGSCGKPASLTIFTTPVPASYFDCIWSAEDNQNIVVDFSLVAQSQPLDTAVLELAKMNNVSMYDALRRWCKV</sequence>
<dbReference type="RefSeq" id="WP_130599577.1">
    <property type="nucleotide sequence ID" value="NZ_CP034759.1"/>
</dbReference>
<proteinExistence type="predicted"/>
<dbReference type="NCBIfam" id="TIGR03373">
    <property type="entry name" value="VI_minor_4"/>
    <property type="match status" value="1"/>
</dbReference>
<dbReference type="AlphaFoldDB" id="A0A4P6P127"/>
<accession>A0A4P6P127</accession>
<reference evidence="1 2" key="1">
    <citation type="submission" date="2018-12" db="EMBL/GenBank/DDBJ databases">
        <title>Complete genome of Litorilituus sediminis.</title>
        <authorList>
            <person name="Liu A."/>
            <person name="Rong J."/>
        </authorList>
    </citation>
    <scope>NUCLEOTIDE SEQUENCE [LARGE SCALE GENOMIC DNA]</scope>
    <source>
        <strain evidence="1 2">JCM 17549</strain>
    </source>
</reference>
<name>A0A4P6P127_9GAMM</name>
<protein>
    <submittedName>
        <fullName evidence="1">Type VI secretion system-associated protein TagF</fullName>
    </submittedName>
</protein>
<dbReference type="Pfam" id="PF09867">
    <property type="entry name" value="TagF_N"/>
    <property type="match status" value="1"/>
</dbReference>
<keyword evidence="2" id="KW-1185">Reference proteome</keyword>
<dbReference type="EMBL" id="CP034759">
    <property type="protein sequence ID" value="QBG34916.1"/>
    <property type="molecule type" value="Genomic_DNA"/>
</dbReference>
<gene>
    <name evidence="1" type="primary">tagF</name>
    <name evidence="1" type="ORF">EMK97_03775</name>
</gene>
<dbReference type="Proteomes" id="UP000290244">
    <property type="component" value="Chromosome"/>
</dbReference>
<evidence type="ECO:0000313" key="1">
    <source>
        <dbReference type="EMBL" id="QBG34916.1"/>
    </source>
</evidence>
<organism evidence="1 2">
    <name type="scientific">Litorilituus sediminis</name>
    <dbReference type="NCBI Taxonomy" id="718192"/>
    <lineage>
        <taxon>Bacteria</taxon>
        <taxon>Pseudomonadati</taxon>
        <taxon>Pseudomonadota</taxon>
        <taxon>Gammaproteobacteria</taxon>
        <taxon>Alteromonadales</taxon>
        <taxon>Colwelliaceae</taxon>
        <taxon>Litorilituus</taxon>
    </lineage>
</organism>
<evidence type="ECO:0000313" key="2">
    <source>
        <dbReference type="Proteomes" id="UP000290244"/>
    </source>
</evidence>
<dbReference type="InterPro" id="IPR038225">
    <property type="entry name" value="TagF_sf"/>
</dbReference>
<dbReference type="Gene3D" id="3.40.1730.10">
    <property type="entry name" value="pa0076 domain"/>
    <property type="match status" value="1"/>
</dbReference>
<dbReference type="OrthoDB" id="9801841at2"/>
<dbReference type="KEGG" id="lsd:EMK97_03775"/>
<dbReference type="InterPro" id="IPR017748">
    <property type="entry name" value="TagF"/>
</dbReference>